<dbReference type="GO" id="GO:0005525">
    <property type="term" value="F:GTP binding"/>
    <property type="evidence" value="ECO:0007669"/>
    <property type="project" value="UniProtKB-KW"/>
</dbReference>
<organism evidence="7 8">
    <name type="scientific">Araneus ventricosus</name>
    <name type="common">Orbweaver spider</name>
    <name type="synonym">Epeira ventricosa</name>
    <dbReference type="NCBI Taxonomy" id="182803"/>
    <lineage>
        <taxon>Eukaryota</taxon>
        <taxon>Metazoa</taxon>
        <taxon>Ecdysozoa</taxon>
        <taxon>Arthropoda</taxon>
        <taxon>Chelicerata</taxon>
        <taxon>Arachnida</taxon>
        <taxon>Araneae</taxon>
        <taxon>Araneomorphae</taxon>
        <taxon>Entelegynae</taxon>
        <taxon>Araneoidea</taxon>
        <taxon>Araneidae</taxon>
        <taxon>Araneus</taxon>
    </lineage>
</organism>
<dbReference type="PANTHER" id="PTHR45709">
    <property type="entry name" value="LARGE SUBUNIT GTPASE 1 HOMOLOG-RELATED"/>
    <property type="match status" value="1"/>
</dbReference>
<feature type="compositionally biased region" description="Acidic residues" evidence="5">
    <location>
        <begin position="557"/>
        <end position="570"/>
    </location>
</feature>
<keyword evidence="2" id="KW-0342">GTP-binding</keyword>
<reference evidence="7 8" key="1">
    <citation type="journal article" date="2019" name="Sci. Rep.">
        <title>Orb-weaving spider Araneus ventricosus genome elucidates the spidroin gene catalogue.</title>
        <authorList>
            <person name="Kono N."/>
            <person name="Nakamura H."/>
            <person name="Ohtoshi R."/>
            <person name="Moran D.A.P."/>
            <person name="Shinohara A."/>
            <person name="Yoshida Y."/>
            <person name="Fujiwara M."/>
            <person name="Mori M."/>
            <person name="Tomita M."/>
            <person name="Arakawa K."/>
        </authorList>
    </citation>
    <scope>NUCLEOTIDE SEQUENCE [LARGE SCALE GENOMIC DNA]</scope>
</reference>
<keyword evidence="8" id="KW-1185">Reference proteome</keyword>
<dbReference type="GO" id="GO:0003924">
    <property type="term" value="F:GTPase activity"/>
    <property type="evidence" value="ECO:0007669"/>
    <property type="project" value="InterPro"/>
</dbReference>
<dbReference type="CDD" id="cd01857">
    <property type="entry name" value="HSR1_MMR1"/>
    <property type="match status" value="1"/>
</dbReference>
<evidence type="ECO:0000313" key="8">
    <source>
        <dbReference type="Proteomes" id="UP000499080"/>
    </source>
</evidence>
<dbReference type="InterPro" id="IPR043358">
    <property type="entry name" value="GNL1-like"/>
</dbReference>
<name>A0A4Y2ELQ4_ARAVE</name>
<evidence type="ECO:0000256" key="3">
    <source>
        <dbReference type="ARBA" id="ARBA00037770"/>
    </source>
</evidence>
<evidence type="ECO:0000256" key="1">
    <source>
        <dbReference type="ARBA" id="ARBA00022741"/>
    </source>
</evidence>
<dbReference type="InterPro" id="IPR006073">
    <property type="entry name" value="GTP-bd"/>
</dbReference>
<dbReference type="Proteomes" id="UP000499080">
    <property type="component" value="Unassembled WGS sequence"/>
</dbReference>
<dbReference type="EMBL" id="BGPR01000644">
    <property type="protein sequence ID" value="GBM29791.1"/>
    <property type="molecule type" value="Genomic_DNA"/>
</dbReference>
<proteinExistence type="predicted"/>
<accession>A0A4Y2ELQ4</accession>
<evidence type="ECO:0000256" key="4">
    <source>
        <dbReference type="ARBA" id="ARBA00039902"/>
    </source>
</evidence>
<dbReference type="InterPro" id="IPR027417">
    <property type="entry name" value="P-loop_NTPase"/>
</dbReference>
<evidence type="ECO:0000256" key="2">
    <source>
        <dbReference type="ARBA" id="ARBA00023134"/>
    </source>
</evidence>
<keyword evidence="1" id="KW-0547">Nucleotide-binding</keyword>
<feature type="domain" description="G" evidence="6">
    <location>
        <begin position="345"/>
        <end position="399"/>
    </location>
</feature>
<evidence type="ECO:0000313" key="7">
    <source>
        <dbReference type="EMBL" id="GBM29791.1"/>
    </source>
</evidence>
<comment type="caution">
    <text evidence="7">The sequence shown here is derived from an EMBL/GenBank/DDBJ whole genome shotgun (WGS) entry which is preliminary data.</text>
</comment>
<dbReference type="PANTHER" id="PTHR45709:SF3">
    <property type="entry name" value="GUANINE NUCLEOTIDE-BINDING PROTEIN-LIKE 1"/>
    <property type="match status" value="1"/>
</dbReference>
<dbReference type="Gene3D" id="3.40.50.300">
    <property type="entry name" value="P-loop containing nucleotide triphosphate hydrolases"/>
    <property type="match status" value="1"/>
</dbReference>
<evidence type="ECO:0000259" key="6">
    <source>
        <dbReference type="Pfam" id="PF01926"/>
    </source>
</evidence>
<feature type="compositionally biased region" description="Basic residues" evidence="5">
    <location>
        <begin position="1"/>
        <end position="16"/>
    </location>
</feature>
<dbReference type="SUPFAM" id="SSF52540">
    <property type="entry name" value="P-loop containing nucleoside triphosphate hydrolases"/>
    <property type="match status" value="1"/>
</dbReference>
<feature type="region of interest" description="Disordered" evidence="5">
    <location>
        <begin position="531"/>
        <end position="601"/>
    </location>
</feature>
<comment type="function">
    <text evidence="3">Possible regulatory or functional link with the histocompatibility cluster.</text>
</comment>
<feature type="compositionally biased region" description="Polar residues" evidence="5">
    <location>
        <begin position="541"/>
        <end position="553"/>
    </location>
</feature>
<protein>
    <recommendedName>
        <fullName evidence="4">Guanine nucleotide-binding protein-like 1</fullName>
    </recommendedName>
</protein>
<dbReference type="Pfam" id="PF01926">
    <property type="entry name" value="MMR_HSR1"/>
    <property type="match status" value="1"/>
</dbReference>
<dbReference type="AlphaFoldDB" id="A0A4Y2ELQ4"/>
<gene>
    <name evidence="7" type="primary">GNL1</name>
    <name evidence="7" type="ORF">AVEN_238861_1</name>
</gene>
<feature type="region of interest" description="Disordered" evidence="5">
    <location>
        <begin position="293"/>
        <end position="316"/>
    </location>
</feature>
<feature type="compositionally biased region" description="Acidic residues" evidence="5">
    <location>
        <begin position="304"/>
        <end position="314"/>
    </location>
</feature>
<evidence type="ECO:0000256" key="5">
    <source>
        <dbReference type="SAM" id="MobiDB-lite"/>
    </source>
</evidence>
<sequence length="601" mass="68597">MPQGKRKVPFSAKQKKCQLQQKRERKLASKDPTIVSSLSSQRSSLEDVDVINEQPTTSGKHNPNRYRLVFKKEKNEDVKQRLLLAKEPFDPVPEEELEVSYEDVFTRGSELDMPKRPPWDFSLSKGELEMREQKYFREYIANLEAKFGEDDLSHFEMNLETWRQLWRVVEFSDIILQVIDIRYPVYHFSPALYDYVTKDLKKSMILVLNKVDLVPAPLVLAWQEYFKKHFPMLKVMCFASYAGMILKEGKRGRRIGNLHMAIAGTKQLLKLCEDVVGDQVNLSSWKEKINAESSQIGSSGDTYLDSESEIDSEDEGKHIKASEVLSEKNDTTYYEGERYKDSILTIGFVGHPNVGKSSFLNAVCGKKVVSVSRNPGHTKHFQTIMLTKNVRLCDCPGLVFPSLVPKPIQVLMGCYPISQLREPYSAITYLGQRVQLPKILKIRHPELEYFESEEEVKWSPYDICEAWAIKRGFRTAKAGRPDVYRASNNILRMALDGRTICLAFYPPNYTKEKAAWAEHPGLGEILAVQAHRRKDSDDNQDTSSISSELNSLKMSEDIEDYCDSESEDDNDSRNDEADSEDSAGAPTSGNKFDLLGEEVTC</sequence>
<dbReference type="OrthoDB" id="391988at2759"/>
<feature type="region of interest" description="Disordered" evidence="5">
    <location>
        <begin position="1"/>
        <end position="63"/>
    </location>
</feature>